<organism evidence="10 11">
    <name type="scientific">Parnassius mnemosyne</name>
    <name type="common">clouded apollo</name>
    <dbReference type="NCBI Taxonomy" id="213953"/>
    <lineage>
        <taxon>Eukaryota</taxon>
        <taxon>Metazoa</taxon>
        <taxon>Ecdysozoa</taxon>
        <taxon>Arthropoda</taxon>
        <taxon>Hexapoda</taxon>
        <taxon>Insecta</taxon>
        <taxon>Pterygota</taxon>
        <taxon>Neoptera</taxon>
        <taxon>Endopterygota</taxon>
        <taxon>Lepidoptera</taxon>
        <taxon>Glossata</taxon>
        <taxon>Ditrysia</taxon>
        <taxon>Papilionoidea</taxon>
        <taxon>Papilionidae</taxon>
        <taxon>Parnassiinae</taxon>
        <taxon>Parnassini</taxon>
        <taxon>Parnassius</taxon>
        <taxon>Driopa</taxon>
    </lineage>
</organism>
<name>A0AAV1LKP9_9NEOP</name>
<dbReference type="EMBL" id="CAVLGL010000092">
    <property type="protein sequence ID" value="CAK1595563.1"/>
    <property type="molecule type" value="Genomic_DNA"/>
</dbReference>
<dbReference type="GO" id="GO:0000978">
    <property type="term" value="F:RNA polymerase II cis-regulatory region sequence-specific DNA binding"/>
    <property type="evidence" value="ECO:0007669"/>
    <property type="project" value="TreeGrafter"/>
</dbReference>
<dbReference type="PANTHER" id="PTHR24404">
    <property type="entry name" value="ZINC FINGER PROTEIN"/>
    <property type="match status" value="1"/>
</dbReference>
<dbReference type="PROSITE" id="PS00028">
    <property type="entry name" value="ZINC_FINGER_C2H2_1"/>
    <property type="match status" value="9"/>
</dbReference>
<feature type="domain" description="C2H2-type" evidence="9">
    <location>
        <begin position="571"/>
        <end position="599"/>
    </location>
</feature>
<dbReference type="PANTHER" id="PTHR24404:SF114">
    <property type="entry name" value="KLUMPFUSS, ISOFORM B-RELATED"/>
    <property type="match status" value="1"/>
</dbReference>
<dbReference type="InterPro" id="IPR022755">
    <property type="entry name" value="Znf_C2H2_jaz"/>
</dbReference>
<feature type="domain" description="C2H2-type" evidence="9">
    <location>
        <begin position="416"/>
        <end position="444"/>
    </location>
</feature>
<dbReference type="Gene3D" id="3.30.160.60">
    <property type="entry name" value="Classic Zinc Finger"/>
    <property type="match status" value="8"/>
</dbReference>
<feature type="domain" description="C2H2-type" evidence="9">
    <location>
        <begin position="542"/>
        <end position="570"/>
    </location>
</feature>
<feature type="domain" description="C2H2-type" evidence="9">
    <location>
        <begin position="631"/>
        <end position="659"/>
    </location>
</feature>
<dbReference type="GO" id="GO:0005634">
    <property type="term" value="C:nucleus"/>
    <property type="evidence" value="ECO:0007669"/>
    <property type="project" value="UniProtKB-SubCell"/>
</dbReference>
<evidence type="ECO:0000256" key="3">
    <source>
        <dbReference type="ARBA" id="ARBA00022737"/>
    </source>
</evidence>
<keyword evidence="6" id="KW-0238">DNA-binding</keyword>
<comment type="caution">
    <text evidence="10">The sequence shown here is derived from an EMBL/GenBank/DDBJ whole genome shotgun (WGS) entry which is preliminary data.</text>
</comment>
<dbReference type="GO" id="GO:0008270">
    <property type="term" value="F:zinc ion binding"/>
    <property type="evidence" value="ECO:0007669"/>
    <property type="project" value="UniProtKB-KW"/>
</dbReference>
<comment type="subcellular location">
    <subcellularLocation>
        <location evidence="1">Nucleus</location>
    </subcellularLocation>
</comment>
<evidence type="ECO:0000313" key="10">
    <source>
        <dbReference type="EMBL" id="CAK1595563.1"/>
    </source>
</evidence>
<dbReference type="Proteomes" id="UP001314205">
    <property type="component" value="Unassembled WGS sequence"/>
</dbReference>
<dbReference type="GO" id="GO:0006357">
    <property type="term" value="P:regulation of transcription by RNA polymerase II"/>
    <property type="evidence" value="ECO:0007669"/>
    <property type="project" value="TreeGrafter"/>
</dbReference>
<keyword evidence="4 8" id="KW-0863">Zinc-finger</keyword>
<dbReference type="GO" id="GO:0003700">
    <property type="term" value="F:DNA-binding transcription factor activity"/>
    <property type="evidence" value="ECO:0007669"/>
    <property type="project" value="TreeGrafter"/>
</dbReference>
<evidence type="ECO:0000256" key="4">
    <source>
        <dbReference type="ARBA" id="ARBA00022771"/>
    </source>
</evidence>
<evidence type="ECO:0000256" key="5">
    <source>
        <dbReference type="ARBA" id="ARBA00022833"/>
    </source>
</evidence>
<dbReference type="Pfam" id="PF00096">
    <property type="entry name" value="zf-C2H2"/>
    <property type="match status" value="5"/>
</dbReference>
<reference evidence="10 11" key="1">
    <citation type="submission" date="2023-11" db="EMBL/GenBank/DDBJ databases">
        <authorList>
            <person name="Hedman E."/>
            <person name="Englund M."/>
            <person name="Stromberg M."/>
            <person name="Nyberg Akerstrom W."/>
            <person name="Nylinder S."/>
            <person name="Jareborg N."/>
            <person name="Kallberg Y."/>
            <person name="Kronander E."/>
        </authorList>
    </citation>
    <scope>NUCLEOTIDE SEQUENCE [LARGE SCALE GENOMIC DNA]</scope>
</reference>
<accession>A0AAV1LKP9</accession>
<protein>
    <recommendedName>
        <fullName evidence="9">C2H2-type domain-containing protein</fullName>
    </recommendedName>
</protein>
<gene>
    <name evidence="10" type="ORF">PARMNEM_LOCUS15022</name>
</gene>
<dbReference type="AlphaFoldDB" id="A0AAV1LKP9"/>
<keyword evidence="2" id="KW-0479">Metal-binding</keyword>
<feature type="domain" description="C2H2-type" evidence="9">
    <location>
        <begin position="603"/>
        <end position="630"/>
    </location>
</feature>
<keyword evidence="3" id="KW-0677">Repeat</keyword>
<feature type="domain" description="C2H2-type" evidence="9">
    <location>
        <begin position="360"/>
        <end position="382"/>
    </location>
</feature>
<keyword evidence="7" id="KW-0539">Nucleus</keyword>
<evidence type="ECO:0000256" key="8">
    <source>
        <dbReference type="PROSITE-ProRule" id="PRU00042"/>
    </source>
</evidence>
<dbReference type="SUPFAM" id="SSF57667">
    <property type="entry name" value="beta-beta-alpha zinc fingers"/>
    <property type="match status" value="5"/>
</dbReference>
<sequence>MDLIENDNSLSCTQCCVSCLYFEDDRVTQSFKLQNEALKTIFQVDYLSLCYLCKRRIENAELYIQTVLNNQILLENLTKFSDETISSIKSQTLPIPSLSKLSLDIIELDGNDTQTSEPVLVYKHGIYKDSQLKVELKVEDESYLDSAANDFIDETDFDNAIKEEECSLDNILNAEGNTTELELVCFGRDFKKSKVKKKCGRKKKNIDLQQDLKNEDLDSFYNANTKDLKDIPKDLEKGRRKSKHDNIVIKSKNLQQDLKNEDLDSFYNANTKDLKDISKDLEKGRRKIKYDNIVIKSKNNFEIKRFFITRAQCMKELAQKAKENIFLNSPYKCKLCVKGFTFKPSYDKHLELHSKAMGDFECDVCTKRMDTEEKILRHKKAHRMRFECGVCGLVRTTMSAITDHYTENHSTKAEAFVCKLCAKIFKRQILLRKHNNYWHNNKERVTCAYCEKTYANKDVLKSHIIAKHAEEVSPLDVQKRFICKVCGKALKTPSQLKMHSTKHSHKRDYYCVECDKRFKTEGALKQHLKIATPHVVYNELPLACSHCDKKFAIKRDLERHMNRIHLNIKPFQCDQCDKAYVSNWSLKEHKQVVHEGYKRPLKYPCPMCDKVFDRNPILKGHIRTHTGERPYQCSKCPATFSQSGILNTHMKLIHLKLKRDGRPKRSLK</sequence>
<evidence type="ECO:0000259" key="9">
    <source>
        <dbReference type="PROSITE" id="PS50157"/>
    </source>
</evidence>
<evidence type="ECO:0000256" key="1">
    <source>
        <dbReference type="ARBA" id="ARBA00004123"/>
    </source>
</evidence>
<proteinExistence type="predicted"/>
<evidence type="ECO:0000256" key="7">
    <source>
        <dbReference type="ARBA" id="ARBA00023242"/>
    </source>
</evidence>
<dbReference type="InterPro" id="IPR050589">
    <property type="entry name" value="Ikaros_C2H2-ZF"/>
</dbReference>
<dbReference type="Pfam" id="PF12171">
    <property type="entry name" value="zf-C2H2_jaz"/>
    <property type="match status" value="1"/>
</dbReference>
<dbReference type="PROSITE" id="PS50157">
    <property type="entry name" value="ZINC_FINGER_C2H2_2"/>
    <property type="match status" value="10"/>
</dbReference>
<dbReference type="SMART" id="SM00355">
    <property type="entry name" value="ZnF_C2H2"/>
    <property type="match status" value="11"/>
</dbReference>
<feature type="domain" description="C2H2-type" evidence="9">
    <location>
        <begin position="481"/>
        <end position="508"/>
    </location>
</feature>
<evidence type="ECO:0000256" key="2">
    <source>
        <dbReference type="ARBA" id="ARBA00022723"/>
    </source>
</evidence>
<dbReference type="InterPro" id="IPR036236">
    <property type="entry name" value="Znf_C2H2_sf"/>
</dbReference>
<feature type="domain" description="C2H2-type" evidence="9">
    <location>
        <begin position="331"/>
        <end position="358"/>
    </location>
</feature>
<keyword evidence="11" id="KW-1185">Reference proteome</keyword>
<evidence type="ECO:0000256" key="6">
    <source>
        <dbReference type="ARBA" id="ARBA00023125"/>
    </source>
</evidence>
<dbReference type="InterPro" id="IPR013087">
    <property type="entry name" value="Znf_C2H2_type"/>
</dbReference>
<evidence type="ECO:0000313" key="11">
    <source>
        <dbReference type="Proteomes" id="UP001314205"/>
    </source>
</evidence>
<keyword evidence="5" id="KW-0862">Zinc</keyword>
<feature type="domain" description="C2H2-type" evidence="9">
    <location>
        <begin position="445"/>
        <end position="473"/>
    </location>
</feature>
<feature type="domain" description="C2H2-type" evidence="9">
    <location>
        <begin position="509"/>
        <end position="539"/>
    </location>
</feature>
<dbReference type="FunFam" id="3.30.160.60:FF:000624">
    <property type="entry name" value="zinc finger protein 697"/>
    <property type="match status" value="1"/>
</dbReference>